<organism evidence="2">
    <name type="scientific">Tanacetum cinerariifolium</name>
    <name type="common">Dalmatian daisy</name>
    <name type="synonym">Chrysanthemum cinerariifolium</name>
    <dbReference type="NCBI Taxonomy" id="118510"/>
    <lineage>
        <taxon>Eukaryota</taxon>
        <taxon>Viridiplantae</taxon>
        <taxon>Streptophyta</taxon>
        <taxon>Embryophyta</taxon>
        <taxon>Tracheophyta</taxon>
        <taxon>Spermatophyta</taxon>
        <taxon>Magnoliopsida</taxon>
        <taxon>eudicotyledons</taxon>
        <taxon>Gunneridae</taxon>
        <taxon>Pentapetalae</taxon>
        <taxon>asterids</taxon>
        <taxon>campanulids</taxon>
        <taxon>Asterales</taxon>
        <taxon>Asteraceae</taxon>
        <taxon>Asteroideae</taxon>
        <taxon>Anthemideae</taxon>
        <taxon>Anthemidinae</taxon>
        <taxon>Tanacetum</taxon>
    </lineage>
</organism>
<feature type="region of interest" description="Disordered" evidence="1">
    <location>
        <begin position="60"/>
        <end position="83"/>
    </location>
</feature>
<name>A0A699H8Y9_TANCI</name>
<evidence type="ECO:0000313" key="2">
    <source>
        <dbReference type="EMBL" id="GEX13965.1"/>
    </source>
</evidence>
<proteinExistence type="predicted"/>
<dbReference type="AlphaFoldDB" id="A0A699H8Y9"/>
<evidence type="ECO:0000256" key="1">
    <source>
        <dbReference type="SAM" id="MobiDB-lite"/>
    </source>
</evidence>
<gene>
    <name evidence="2" type="ORF">Tci_285940</name>
</gene>
<dbReference type="EMBL" id="BKCJ010091600">
    <property type="protein sequence ID" value="GEX13965.1"/>
    <property type="molecule type" value="Genomic_DNA"/>
</dbReference>
<evidence type="ECO:0008006" key="3">
    <source>
        <dbReference type="Google" id="ProtNLM"/>
    </source>
</evidence>
<protein>
    <recommendedName>
        <fullName evidence="3">Transposase (Putative), gypsy type</fullName>
    </recommendedName>
</protein>
<reference evidence="2" key="1">
    <citation type="journal article" date="2019" name="Sci. Rep.">
        <title>Draft genome of Tanacetum cinerariifolium, the natural source of mosquito coil.</title>
        <authorList>
            <person name="Yamashiro T."/>
            <person name="Shiraishi A."/>
            <person name="Satake H."/>
            <person name="Nakayama K."/>
        </authorList>
    </citation>
    <scope>NUCLEOTIDE SEQUENCE</scope>
</reference>
<accession>A0A699H8Y9</accession>
<sequence length="626" mass="68367">MDLFAFIHTPDPTKVRVVERERDANEPRLLDTTVGRTVSMLPIAPDRADSELDASVERLFGEGGSGNQTEQGDSARGVPDADIQPVVEVSHPSKKLRGDHGTPCVTSVGGKSIYVVKRLLVGAVLNAEVRVAAILSLPFVTSSVTATQERANVVEAEVDSVVRSFVPVMTAVTTTTPTAGPTFVIKEKVVYPSMFGDGSSFASGINPIIGSVTNGSRLDDGRVCREMVNEFAHPKFFPSVRRMKHDQLFTEFNVGAALQMSLSAKVRMRAEYNIQEKRGLKSVVDEQAELLKVREKEIENLKAQLSLREVKAAEVVRLRAQASELETVEKSLWDETNVLKERNAILEKERDALDMKVTELETSDADKERELTDLNALVHELEVSSFGLQEKVTAYENCMEQLEKFQDDQMKIMNDKWLLTYGMELAIAKFLNSSKYLSALGAAIGKAIEKGMQDGLAAGITHGKKGRILTDVDTYNHSAKVDYVSALQQLQSVNFPFLSELRSHKDASVEAVMDILRLEDPVAEKIGLNELQPHVDQLMVPIHHSPCQVVVGATALSLSLDTSKGTSDGALASAVITDLSTTLVSTSVIEPISIDDYEVVDADDQAVAGENVASFPNVDDAELRIS</sequence>
<comment type="caution">
    <text evidence="2">The sequence shown here is derived from an EMBL/GenBank/DDBJ whole genome shotgun (WGS) entry which is preliminary data.</text>
</comment>